<keyword evidence="2" id="KW-1185">Reference proteome</keyword>
<organism evidence="1 2">
    <name type="scientific">Rosistilla carotiformis</name>
    <dbReference type="NCBI Taxonomy" id="2528017"/>
    <lineage>
        <taxon>Bacteria</taxon>
        <taxon>Pseudomonadati</taxon>
        <taxon>Planctomycetota</taxon>
        <taxon>Planctomycetia</taxon>
        <taxon>Pirellulales</taxon>
        <taxon>Pirellulaceae</taxon>
        <taxon>Rosistilla</taxon>
    </lineage>
</organism>
<gene>
    <name evidence="1" type="ORF">Poly24_51680</name>
</gene>
<dbReference type="AlphaFoldDB" id="A0A518K0V9"/>
<evidence type="ECO:0000313" key="1">
    <source>
        <dbReference type="EMBL" id="QDV71432.1"/>
    </source>
</evidence>
<protein>
    <submittedName>
        <fullName evidence="1">Uncharacterized protein</fullName>
    </submittedName>
</protein>
<name>A0A518K0V9_9BACT</name>
<reference evidence="1 2" key="1">
    <citation type="submission" date="2019-02" db="EMBL/GenBank/DDBJ databases">
        <title>Deep-cultivation of Planctomycetes and their phenomic and genomic characterization uncovers novel biology.</title>
        <authorList>
            <person name="Wiegand S."/>
            <person name="Jogler M."/>
            <person name="Boedeker C."/>
            <person name="Pinto D."/>
            <person name="Vollmers J."/>
            <person name="Rivas-Marin E."/>
            <person name="Kohn T."/>
            <person name="Peeters S.H."/>
            <person name="Heuer A."/>
            <person name="Rast P."/>
            <person name="Oberbeckmann S."/>
            <person name="Bunk B."/>
            <person name="Jeske O."/>
            <person name="Meyerdierks A."/>
            <person name="Storesund J.E."/>
            <person name="Kallscheuer N."/>
            <person name="Luecker S."/>
            <person name="Lage O.M."/>
            <person name="Pohl T."/>
            <person name="Merkel B.J."/>
            <person name="Hornburger P."/>
            <person name="Mueller R.-W."/>
            <person name="Bruemmer F."/>
            <person name="Labrenz M."/>
            <person name="Spormann A.M."/>
            <person name="Op den Camp H."/>
            <person name="Overmann J."/>
            <person name="Amann R."/>
            <person name="Jetten M.S.M."/>
            <person name="Mascher T."/>
            <person name="Medema M.H."/>
            <person name="Devos D.P."/>
            <person name="Kaster A.-K."/>
            <person name="Ovreas L."/>
            <person name="Rohde M."/>
            <person name="Galperin M.Y."/>
            <person name="Jogler C."/>
        </authorList>
    </citation>
    <scope>NUCLEOTIDE SEQUENCE [LARGE SCALE GENOMIC DNA]</scope>
    <source>
        <strain evidence="1 2">Poly24</strain>
    </source>
</reference>
<accession>A0A518K0V9</accession>
<dbReference type="Proteomes" id="UP000315082">
    <property type="component" value="Chromosome"/>
</dbReference>
<sequence length="219" mass="24252">MASWPTLKLLPNKKSSRVWASFRLPYRFEKRIVCHGLCPCSPSNTGRASGTPNHPSHKADRASKLGLGRHRFTFSYRFQKRVVCHGLCPCSPAALAEPVALPIISATMPIEPEARTGWASFDVALSFRETNRVPLALPVLPESTGRASGTLSHLSNREPIGPASSDGTGHRFMMSYRFGKRIVCQSSHLPRLPCATGFARALRQHWQSQWHAQPSQQPC</sequence>
<dbReference type="KEGG" id="rcf:Poly24_51680"/>
<evidence type="ECO:0000313" key="2">
    <source>
        <dbReference type="Proteomes" id="UP000315082"/>
    </source>
</evidence>
<dbReference type="EMBL" id="CP036348">
    <property type="protein sequence ID" value="QDV71432.1"/>
    <property type="molecule type" value="Genomic_DNA"/>
</dbReference>
<proteinExistence type="predicted"/>